<evidence type="ECO:0000256" key="1">
    <source>
        <dbReference type="ARBA" id="ARBA00005964"/>
    </source>
</evidence>
<dbReference type="InterPro" id="IPR002018">
    <property type="entry name" value="CarbesteraseB"/>
</dbReference>
<keyword evidence="2 3" id="KW-0378">Hydrolase</keyword>
<dbReference type="RefSeq" id="XP_007840718.1">
    <property type="nucleotide sequence ID" value="XM_007842527.1"/>
</dbReference>
<dbReference type="InterPro" id="IPR050309">
    <property type="entry name" value="Type-B_Carboxylest/Lipase"/>
</dbReference>
<dbReference type="EMBL" id="KI912120">
    <property type="protein sequence ID" value="ETS74080.1"/>
    <property type="molecule type" value="Genomic_DNA"/>
</dbReference>
<dbReference type="ESTHER" id="9pezi-w3wjh4">
    <property type="family name" value="Fungal_carboxylesterase_lipase"/>
</dbReference>
<dbReference type="Proteomes" id="UP000030651">
    <property type="component" value="Unassembled WGS sequence"/>
</dbReference>
<dbReference type="AlphaFoldDB" id="W3WJH4"/>
<evidence type="ECO:0000259" key="4">
    <source>
        <dbReference type="Pfam" id="PF00135"/>
    </source>
</evidence>
<dbReference type="EC" id="3.1.1.-" evidence="3"/>
<comment type="similarity">
    <text evidence="1 3">Belongs to the type-B carboxylesterase/lipase family.</text>
</comment>
<evidence type="ECO:0000256" key="3">
    <source>
        <dbReference type="RuleBase" id="RU361235"/>
    </source>
</evidence>
<keyword evidence="3" id="KW-0732">Signal</keyword>
<proteinExistence type="inferred from homology"/>
<sequence length="559" mass="60371">MRTSNLRKLWLLVLLTPFAQASEVVVSGANVEYRGVQNDTAGTNSFYGIRYAKAPVSDLRWRAPVPIKSCDQRGSIDARQRGPMCLQSSPAWAASIYANTSGTQDEDCLLLDIVTPISAACDKLPVMVQIHGGGYVGGSSSSFPGASIVNQAKGTLIYVAIQYRLGPLGFLAGDEIAANGSWNVGLLDQRAALDWVQQNIHFFGGDPEKVTITGGSAGGGSVSLQMTMYGGSAPAPFRAAIPEYPWWTPMLDQAQLNKQYETFVQAANCTSSECLRKAPLSIIQLATNKSLETAYNQGDYAYGTFYWGPTVDGHIIQEGPLQAFSQGHFQQVPVLIDRDGNEGFSFSNVSITTTDEVLSDLERLWPNETFLVDALELYPNSTYNASMIEALNVIQALEAALGGNMSFSSAFVQRDALFGNALVNCPTEYMALAASRAGVPTYKMIFDAGLQLHGATGPYLFSDYINPSGEFTYGPITVPGNDTLAVMMRDYFISFAVALDPNKAVSSSAGRPQWSPYNASNNETAVLLIQDAGIKIVKDLDVNARCNYLESSAAYMMEI</sequence>
<keyword evidence="6" id="KW-1185">Reference proteome</keyword>
<dbReference type="OrthoDB" id="408631at2759"/>
<dbReference type="Pfam" id="PF00135">
    <property type="entry name" value="COesterase"/>
    <property type="match status" value="1"/>
</dbReference>
<evidence type="ECO:0000256" key="2">
    <source>
        <dbReference type="ARBA" id="ARBA00022801"/>
    </source>
</evidence>
<dbReference type="InterPro" id="IPR019826">
    <property type="entry name" value="Carboxylesterase_B_AS"/>
</dbReference>
<dbReference type="eggNOG" id="KOG4389">
    <property type="taxonomic scope" value="Eukaryota"/>
</dbReference>
<organism evidence="5 6">
    <name type="scientific">Pestalotiopsis fici (strain W106-1 / CGMCC3.15140)</name>
    <dbReference type="NCBI Taxonomy" id="1229662"/>
    <lineage>
        <taxon>Eukaryota</taxon>
        <taxon>Fungi</taxon>
        <taxon>Dikarya</taxon>
        <taxon>Ascomycota</taxon>
        <taxon>Pezizomycotina</taxon>
        <taxon>Sordariomycetes</taxon>
        <taxon>Xylariomycetidae</taxon>
        <taxon>Amphisphaeriales</taxon>
        <taxon>Sporocadaceae</taxon>
        <taxon>Pestalotiopsis</taxon>
    </lineage>
</organism>
<dbReference type="OMA" id="DERCEFW"/>
<dbReference type="GO" id="GO:0016787">
    <property type="term" value="F:hydrolase activity"/>
    <property type="evidence" value="ECO:0007669"/>
    <property type="project" value="UniProtKB-KW"/>
</dbReference>
<evidence type="ECO:0000313" key="5">
    <source>
        <dbReference type="EMBL" id="ETS74080.1"/>
    </source>
</evidence>
<dbReference type="KEGG" id="pfy:PFICI_13946"/>
<evidence type="ECO:0000313" key="6">
    <source>
        <dbReference type="Proteomes" id="UP000030651"/>
    </source>
</evidence>
<name>W3WJH4_PESFW</name>
<dbReference type="InParanoid" id="W3WJH4"/>
<dbReference type="InterPro" id="IPR029058">
    <property type="entry name" value="AB_hydrolase_fold"/>
</dbReference>
<dbReference type="PROSITE" id="PS00122">
    <property type="entry name" value="CARBOXYLESTERASE_B_1"/>
    <property type="match status" value="1"/>
</dbReference>
<reference evidence="6" key="1">
    <citation type="journal article" date="2015" name="BMC Genomics">
        <title>Genomic and transcriptomic analysis of the endophytic fungus Pestalotiopsis fici reveals its lifestyle and high potential for synthesis of natural products.</title>
        <authorList>
            <person name="Wang X."/>
            <person name="Zhang X."/>
            <person name="Liu L."/>
            <person name="Xiang M."/>
            <person name="Wang W."/>
            <person name="Sun X."/>
            <person name="Che Y."/>
            <person name="Guo L."/>
            <person name="Liu G."/>
            <person name="Guo L."/>
            <person name="Wang C."/>
            <person name="Yin W.B."/>
            <person name="Stadler M."/>
            <person name="Zhang X."/>
            <person name="Liu X."/>
        </authorList>
    </citation>
    <scope>NUCLEOTIDE SEQUENCE [LARGE SCALE GENOMIC DNA]</scope>
    <source>
        <strain evidence="6">W106-1 / CGMCC3.15140</strain>
    </source>
</reference>
<feature type="domain" description="Carboxylesterase type B" evidence="4">
    <location>
        <begin position="35"/>
        <end position="531"/>
    </location>
</feature>
<accession>W3WJH4</accession>
<dbReference type="GeneID" id="19278959"/>
<feature type="chain" id="PRO_5005150134" description="Carboxylic ester hydrolase" evidence="3">
    <location>
        <begin position="22"/>
        <end position="559"/>
    </location>
</feature>
<dbReference type="HOGENOM" id="CLU_006586_10_7_1"/>
<protein>
    <recommendedName>
        <fullName evidence="3">Carboxylic ester hydrolase</fullName>
        <ecNumber evidence="3">3.1.1.-</ecNumber>
    </recommendedName>
</protein>
<dbReference type="Gene3D" id="3.40.50.1820">
    <property type="entry name" value="alpha/beta hydrolase"/>
    <property type="match status" value="1"/>
</dbReference>
<gene>
    <name evidence="5" type="ORF">PFICI_13946</name>
</gene>
<feature type="signal peptide" evidence="3">
    <location>
        <begin position="1"/>
        <end position="21"/>
    </location>
</feature>
<dbReference type="PANTHER" id="PTHR11559">
    <property type="entry name" value="CARBOXYLESTERASE"/>
    <property type="match status" value="1"/>
</dbReference>
<dbReference type="SUPFAM" id="SSF53474">
    <property type="entry name" value="alpha/beta-Hydrolases"/>
    <property type="match status" value="1"/>
</dbReference>